<proteinExistence type="predicted"/>
<accession>A0A4Y8Q983</accession>
<protein>
    <submittedName>
        <fullName evidence="1">Uncharacterized protein</fullName>
    </submittedName>
</protein>
<dbReference type="EMBL" id="MYFO01000002">
    <property type="protein sequence ID" value="TFE91273.1"/>
    <property type="molecule type" value="Genomic_DNA"/>
</dbReference>
<keyword evidence="2" id="KW-1185">Reference proteome</keyword>
<reference evidence="1 2" key="1">
    <citation type="submission" date="2017-03" db="EMBL/GenBank/DDBJ databases">
        <title>Isolation of Levoglucosan Utilizing Bacteria.</title>
        <authorList>
            <person name="Arya A.S."/>
        </authorList>
    </citation>
    <scope>NUCLEOTIDE SEQUENCE [LARGE SCALE GENOMIC DNA]</scope>
    <source>
        <strain evidence="1 2">MEC069</strain>
    </source>
</reference>
<dbReference type="Proteomes" id="UP000298246">
    <property type="component" value="Unassembled WGS sequence"/>
</dbReference>
<organism evidence="1 2">
    <name type="scientific">Paenibacillus athensensis</name>
    <dbReference type="NCBI Taxonomy" id="1967502"/>
    <lineage>
        <taxon>Bacteria</taxon>
        <taxon>Bacillati</taxon>
        <taxon>Bacillota</taxon>
        <taxon>Bacilli</taxon>
        <taxon>Bacillales</taxon>
        <taxon>Paenibacillaceae</taxon>
        <taxon>Paenibacillus</taxon>
    </lineage>
</organism>
<sequence length="204" mass="20541">MKKIIFAIACIAVVLISLNLFKSPSKLQLKVEPTLVPPVLSNTRNSAAEATPASSGKAAAVISAEAFIAGFNQTAKDNGLSLVLPDGPFEDKGDHLAYSHPLSAKLTLVALINSADHTLRGITLLGSGDNPAALDANAVALIDASVAAAAPQLAKADRDGVLAKLGLKDDAAIAGLDATADANGVSFSVTGSDAVGMLFAAALE</sequence>
<dbReference type="RefSeq" id="WP_134749229.1">
    <property type="nucleotide sequence ID" value="NZ_MYFO02000004.1"/>
</dbReference>
<evidence type="ECO:0000313" key="2">
    <source>
        <dbReference type="Proteomes" id="UP000298246"/>
    </source>
</evidence>
<evidence type="ECO:0000313" key="1">
    <source>
        <dbReference type="EMBL" id="TFE91273.1"/>
    </source>
</evidence>
<gene>
    <name evidence="1" type="ORF">B5M42_02170</name>
</gene>
<comment type="caution">
    <text evidence="1">The sequence shown here is derived from an EMBL/GenBank/DDBJ whole genome shotgun (WGS) entry which is preliminary data.</text>
</comment>
<name>A0A4Y8Q983_9BACL</name>
<dbReference type="AlphaFoldDB" id="A0A4Y8Q983"/>